<organism evidence="1 2">
    <name type="scientific">Rhipicephalus microplus</name>
    <name type="common">Cattle tick</name>
    <name type="synonym">Boophilus microplus</name>
    <dbReference type="NCBI Taxonomy" id="6941"/>
    <lineage>
        <taxon>Eukaryota</taxon>
        <taxon>Metazoa</taxon>
        <taxon>Ecdysozoa</taxon>
        <taxon>Arthropoda</taxon>
        <taxon>Chelicerata</taxon>
        <taxon>Arachnida</taxon>
        <taxon>Acari</taxon>
        <taxon>Parasitiformes</taxon>
        <taxon>Ixodida</taxon>
        <taxon>Ixodoidea</taxon>
        <taxon>Ixodidae</taxon>
        <taxon>Rhipicephalinae</taxon>
        <taxon>Rhipicephalus</taxon>
        <taxon>Boophilus</taxon>
    </lineage>
</organism>
<accession>A0A9J6CTM3</accession>
<evidence type="ECO:0000313" key="1">
    <source>
        <dbReference type="EMBL" id="KAH7932030.1"/>
    </source>
</evidence>
<dbReference type="EMBL" id="JABSTU010006838">
    <property type="protein sequence ID" value="KAH7932030.1"/>
    <property type="molecule type" value="Genomic_DNA"/>
</dbReference>
<keyword evidence="2" id="KW-1185">Reference proteome</keyword>
<dbReference type="AlphaFoldDB" id="A0A9J6CTM3"/>
<sequence length="305" mass="34257">MVLTTVGITVMKWTVAIIQHRPHHPPRHHQDLHPHPKVVTRTRPLYLDERRQHLATSPDRRTKLLCTETRDDPPYELGASARRCTAFHYELDEQSVEEPWRPLNQVKLAVPLIFRTVTGLKPAERWRYYQAPSANGHPMVYVAGKYPQPSTLPAACSTHDLEKALQPLANYPKKPLLAVQAEAMTGEHHGTWDKTRVGHPCGADVTHPTGNLEAARASTNHPWAVQLSSTQNQSAPPAPGKRNCLIKAARPMFENPRRQVTEERNRGVVWQAAVSGVIFCDGVHERTVSRAAGSRRNQLRPSLHA</sequence>
<dbReference type="Proteomes" id="UP000821866">
    <property type="component" value="Unassembled WGS sequence"/>
</dbReference>
<protein>
    <submittedName>
        <fullName evidence="1">Uncharacterized protein</fullName>
    </submittedName>
</protein>
<reference evidence="1" key="2">
    <citation type="submission" date="2021-09" db="EMBL/GenBank/DDBJ databases">
        <authorList>
            <person name="Jia N."/>
            <person name="Wang J."/>
            <person name="Shi W."/>
            <person name="Du L."/>
            <person name="Sun Y."/>
            <person name="Zhan W."/>
            <person name="Jiang J."/>
            <person name="Wang Q."/>
            <person name="Zhang B."/>
            <person name="Ji P."/>
            <person name="Sakyi L.B."/>
            <person name="Cui X."/>
            <person name="Yuan T."/>
            <person name="Jiang B."/>
            <person name="Yang W."/>
            <person name="Lam T.T.-Y."/>
            <person name="Chang Q."/>
            <person name="Ding S."/>
            <person name="Wang X."/>
            <person name="Zhu J."/>
            <person name="Ruan X."/>
            <person name="Zhao L."/>
            <person name="Wei J."/>
            <person name="Que T."/>
            <person name="Du C."/>
            <person name="Cheng J."/>
            <person name="Dai P."/>
            <person name="Han X."/>
            <person name="Huang E."/>
            <person name="Gao Y."/>
            <person name="Liu J."/>
            <person name="Shao H."/>
            <person name="Ye R."/>
            <person name="Li L."/>
            <person name="Wei W."/>
            <person name="Wang X."/>
            <person name="Wang C."/>
            <person name="Huo Q."/>
            <person name="Li W."/>
            <person name="Guo W."/>
            <person name="Chen H."/>
            <person name="Chen S."/>
            <person name="Zhou L."/>
            <person name="Zhou L."/>
            <person name="Ni X."/>
            <person name="Tian J."/>
            <person name="Zhou Y."/>
            <person name="Sheng Y."/>
            <person name="Liu T."/>
            <person name="Pan Y."/>
            <person name="Xia L."/>
            <person name="Li J."/>
            <person name="Zhao F."/>
            <person name="Cao W."/>
        </authorList>
    </citation>
    <scope>NUCLEOTIDE SEQUENCE</scope>
    <source>
        <strain evidence="1">Rmic-2018</strain>
        <tissue evidence="1">Larvae</tissue>
    </source>
</reference>
<comment type="caution">
    <text evidence="1">The sequence shown here is derived from an EMBL/GenBank/DDBJ whole genome shotgun (WGS) entry which is preliminary data.</text>
</comment>
<name>A0A9J6CTM3_RHIMP</name>
<gene>
    <name evidence="1" type="ORF">HPB51_029578</name>
</gene>
<reference evidence="1" key="1">
    <citation type="journal article" date="2020" name="Cell">
        <title>Large-Scale Comparative Analyses of Tick Genomes Elucidate Their Genetic Diversity and Vector Capacities.</title>
        <authorList>
            <consortium name="Tick Genome and Microbiome Consortium (TIGMIC)"/>
            <person name="Jia N."/>
            <person name="Wang J."/>
            <person name="Shi W."/>
            <person name="Du L."/>
            <person name="Sun Y."/>
            <person name="Zhan W."/>
            <person name="Jiang J.F."/>
            <person name="Wang Q."/>
            <person name="Zhang B."/>
            <person name="Ji P."/>
            <person name="Bell-Sakyi L."/>
            <person name="Cui X.M."/>
            <person name="Yuan T.T."/>
            <person name="Jiang B.G."/>
            <person name="Yang W.F."/>
            <person name="Lam T.T."/>
            <person name="Chang Q.C."/>
            <person name="Ding S.J."/>
            <person name="Wang X.J."/>
            <person name="Zhu J.G."/>
            <person name="Ruan X.D."/>
            <person name="Zhao L."/>
            <person name="Wei J.T."/>
            <person name="Ye R.Z."/>
            <person name="Que T.C."/>
            <person name="Du C.H."/>
            <person name="Zhou Y.H."/>
            <person name="Cheng J.X."/>
            <person name="Dai P.F."/>
            <person name="Guo W.B."/>
            <person name="Han X.H."/>
            <person name="Huang E.J."/>
            <person name="Li L.F."/>
            <person name="Wei W."/>
            <person name="Gao Y.C."/>
            <person name="Liu J.Z."/>
            <person name="Shao H.Z."/>
            <person name="Wang X."/>
            <person name="Wang C.C."/>
            <person name="Yang T.C."/>
            <person name="Huo Q.B."/>
            <person name="Li W."/>
            <person name="Chen H.Y."/>
            <person name="Chen S.E."/>
            <person name="Zhou L.G."/>
            <person name="Ni X.B."/>
            <person name="Tian J.H."/>
            <person name="Sheng Y."/>
            <person name="Liu T."/>
            <person name="Pan Y.S."/>
            <person name="Xia L.Y."/>
            <person name="Li J."/>
            <person name="Zhao F."/>
            <person name="Cao W.C."/>
        </authorList>
    </citation>
    <scope>NUCLEOTIDE SEQUENCE</scope>
    <source>
        <strain evidence="1">Rmic-2018</strain>
    </source>
</reference>
<evidence type="ECO:0000313" key="2">
    <source>
        <dbReference type="Proteomes" id="UP000821866"/>
    </source>
</evidence>
<proteinExistence type="predicted"/>